<dbReference type="OrthoDB" id="1316910at2"/>
<dbReference type="CDD" id="cd01949">
    <property type="entry name" value="GGDEF"/>
    <property type="match status" value="1"/>
</dbReference>
<dbReference type="Proteomes" id="UP000198854">
    <property type="component" value="Unassembled WGS sequence"/>
</dbReference>
<dbReference type="Gene3D" id="3.30.450.20">
    <property type="entry name" value="PAS domain"/>
    <property type="match status" value="1"/>
</dbReference>
<dbReference type="SMART" id="SM00052">
    <property type="entry name" value="EAL"/>
    <property type="match status" value="1"/>
</dbReference>
<reference evidence="4 5" key="1">
    <citation type="submission" date="2016-10" db="EMBL/GenBank/DDBJ databases">
        <authorList>
            <person name="de Groot N.N."/>
        </authorList>
    </citation>
    <scope>NUCLEOTIDE SEQUENCE [LARGE SCALE GENOMIC DNA]</scope>
    <source>
        <strain evidence="4 5">CGMCC 1.10228</strain>
    </source>
</reference>
<organism evidence="4 5">
    <name type="scientific">Vibrio xiamenensis</name>
    <dbReference type="NCBI Taxonomy" id="861298"/>
    <lineage>
        <taxon>Bacteria</taxon>
        <taxon>Pseudomonadati</taxon>
        <taxon>Pseudomonadota</taxon>
        <taxon>Gammaproteobacteria</taxon>
        <taxon>Vibrionales</taxon>
        <taxon>Vibrionaceae</taxon>
        <taxon>Vibrio</taxon>
    </lineage>
</organism>
<dbReference type="InterPro" id="IPR029787">
    <property type="entry name" value="Nucleotide_cyclase"/>
</dbReference>
<dbReference type="STRING" id="861298.SAMN04488136_13564"/>
<gene>
    <name evidence="4" type="ORF">SAMN04488136_13564</name>
</gene>
<dbReference type="InterPro" id="IPR000160">
    <property type="entry name" value="GGDEF_dom"/>
</dbReference>
<dbReference type="CDD" id="cd01948">
    <property type="entry name" value="EAL"/>
    <property type="match status" value="1"/>
</dbReference>
<feature type="transmembrane region" description="Helical" evidence="1">
    <location>
        <begin position="31"/>
        <end position="51"/>
    </location>
</feature>
<evidence type="ECO:0000259" key="3">
    <source>
        <dbReference type="PROSITE" id="PS50887"/>
    </source>
</evidence>
<accession>A0A1G8GA91</accession>
<dbReference type="SMART" id="SM00091">
    <property type="entry name" value="PAS"/>
    <property type="match status" value="1"/>
</dbReference>
<feature type="domain" description="EAL" evidence="2">
    <location>
        <begin position="549"/>
        <end position="802"/>
    </location>
</feature>
<feature type="transmembrane region" description="Helical" evidence="1">
    <location>
        <begin position="162"/>
        <end position="189"/>
    </location>
</feature>
<feature type="transmembrane region" description="Helical" evidence="1">
    <location>
        <begin position="127"/>
        <end position="150"/>
    </location>
</feature>
<proteinExistence type="predicted"/>
<dbReference type="Pfam" id="PF20973">
    <property type="entry name" value="VUPS"/>
    <property type="match status" value="1"/>
</dbReference>
<dbReference type="SUPFAM" id="SSF55785">
    <property type="entry name" value="PYP-like sensor domain (PAS domain)"/>
    <property type="match status" value="2"/>
</dbReference>
<dbReference type="SMART" id="SM00267">
    <property type="entry name" value="GGDEF"/>
    <property type="match status" value="1"/>
</dbReference>
<dbReference type="PANTHER" id="PTHR44757:SF2">
    <property type="entry name" value="BIOFILM ARCHITECTURE MAINTENANCE PROTEIN MBAA"/>
    <property type="match status" value="1"/>
</dbReference>
<keyword evidence="1" id="KW-1133">Transmembrane helix</keyword>
<feature type="transmembrane region" description="Helical" evidence="1">
    <location>
        <begin position="57"/>
        <end position="77"/>
    </location>
</feature>
<dbReference type="InterPro" id="IPR000014">
    <property type="entry name" value="PAS"/>
</dbReference>
<sequence length="802" mass="89799">MLELFALQIVVFSIFPLYFTSLHGSIRKAAFYIYIALVLLIGGFFGNVYSLPISPDINVSGGNLCYGAFMMSVVMFVLVERDVLILRHIVKLVVLVDLFNVIFSALVAETLQHQAVINPHNISAQLFNVSTAFIILGGVLILLELLTLLFAFEKLKKLNLGFIITGLLYVALFIAVLCFDGIAFPLIAFGFSPEIVAIVFGGLDGKVLTASAYAVPLLLFVLLKRHTFVSYLQADDFRWGLLFTTSRQLLDEMESKNYQLEQAATVFSNASEGLAFVNGDGRILHANETFCAMLGLDSGNFSEQYRVVGALFQIDGRFIDLDTVLSEQWRGEVHFGDGYQHQGLLAVNQVVSQQNKQATFVFSLVNIDEQKRAQQRLSYLARHDQLTLLPNRRVLDEHLSAIANQSATLLVIDLDHFKDVNDSYGHGAGDNVLKHVAARLTQVQNNHRQQIDILSRTGGDEFALLINSSDLTLVERIIADIQSLLKPEMQIGEQTVIYASATIGASIQRGGEKRNLLQEADASLYEAKRHRRGSYGLYEDRLTEQSQRKLMLSFKLKAALESQGLQVFYQPQFSPHESMPVGVEALARWHDDELGWISPAEFIPIAEETGNIEKLGHYVLRQACFDGASWHALGFAQLKVSVNVSAYQLRFGHFINTLTEVLQESQFPAQSLELELTESVYIEREKEVLPLLNQIKALGVCLAIDDFGTGYSSLSYLSKIPWDTLKIDRSFIIDIPQNEEQCQLISTIITMAHDLRLTIVVEGVETAEQLAFVEQRGCQFIQGYYYSPPLDKTRLEQRLEQG</sequence>
<dbReference type="InterPro" id="IPR035919">
    <property type="entry name" value="EAL_sf"/>
</dbReference>
<dbReference type="InterPro" id="IPR052155">
    <property type="entry name" value="Biofilm_reg_signaling"/>
</dbReference>
<evidence type="ECO:0000313" key="5">
    <source>
        <dbReference type="Proteomes" id="UP000198854"/>
    </source>
</evidence>
<dbReference type="SUPFAM" id="SSF141868">
    <property type="entry name" value="EAL domain-like"/>
    <property type="match status" value="1"/>
</dbReference>
<evidence type="ECO:0000256" key="1">
    <source>
        <dbReference type="SAM" id="Phobius"/>
    </source>
</evidence>
<dbReference type="SUPFAM" id="SSF55073">
    <property type="entry name" value="Nucleotide cyclase"/>
    <property type="match status" value="1"/>
</dbReference>
<dbReference type="AlphaFoldDB" id="A0A1G8GA91"/>
<feature type="transmembrane region" description="Helical" evidence="1">
    <location>
        <begin position="6"/>
        <end position="24"/>
    </location>
</feature>
<feature type="domain" description="GGDEF" evidence="3">
    <location>
        <begin position="405"/>
        <end position="540"/>
    </location>
</feature>
<dbReference type="InterPro" id="IPR048533">
    <property type="entry name" value="VUPS"/>
</dbReference>
<dbReference type="InterPro" id="IPR043128">
    <property type="entry name" value="Rev_trsase/Diguanyl_cyclase"/>
</dbReference>
<dbReference type="InterPro" id="IPR035965">
    <property type="entry name" value="PAS-like_dom_sf"/>
</dbReference>
<dbReference type="Pfam" id="PF00990">
    <property type="entry name" value="GGDEF"/>
    <property type="match status" value="1"/>
</dbReference>
<keyword evidence="5" id="KW-1185">Reference proteome</keyword>
<dbReference type="RefSeq" id="WP_093278866.1">
    <property type="nucleotide sequence ID" value="NZ_FNDD01000035.1"/>
</dbReference>
<dbReference type="PANTHER" id="PTHR44757">
    <property type="entry name" value="DIGUANYLATE CYCLASE DGCP"/>
    <property type="match status" value="1"/>
</dbReference>
<feature type="transmembrane region" description="Helical" evidence="1">
    <location>
        <begin position="89"/>
        <end position="107"/>
    </location>
</feature>
<dbReference type="NCBIfam" id="TIGR00254">
    <property type="entry name" value="GGDEF"/>
    <property type="match status" value="1"/>
</dbReference>
<dbReference type="Pfam" id="PF00563">
    <property type="entry name" value="EAL"/>
    <property type="match status" value="1"/>
</dbReference>
<dbReference type="PROSITE" id="PS50887">
    <property type="entry name" value="GGDEF"/>
    <property type="match status" value="1"/>
</dbReference>
<dbReference type="EMBL" id="FNDD01000035">
    <property type="protein sequence ID" value="SDH91283.1"/>
    <property type="molecule type" value="Genomic_DNA"/>
</dbReference>
<evidence type="ECO:0000313" key="4">
    <source>
        <dbReference type="EMBL" id="SDH91283.1"/>
    </source>
</evidence>
<dbReference type="PROSITE" id="PS50883">
    <property type="entry name" value="EAL"/>
    <property type="match status" value="1"/>
</dbReference>
<name>A0A1G8GA91_9VIBR</name>
<dbReference type="Gene3D" id="3.30.70.270">
    <property type="match status" value="1"/>
</dbReference>
<evidence type="ECO:0000259" key="2">
    <source>
        <dbReference type="PROSITE" id="PS50883"/>
    </source>
</evidence>
<dbReference type="InterPro" id="IPR001633">
    <property type="entry name" value="EAL_dom"/>
</dbReference>
<keyword evidence="1" id="KW-0812">Transmembrane</keyword>
<dbReference type="Gene3D" id="3.20.20.450">
    <property type="entry name" value="EAL domain"/>
    <property type="match status" value="1"/>
</dbReference>
<feature type="transmembrane region" description="Helical" evidence="1">
    <location>
        <begin position="195"/>
        <end position="223"/>
    </location>
</feature>
<protein>
    <submittedName>
        <fullName evidence="4">Diguanylate cyclase (GGDEF) domain-containing protein</fullName>
    </submittedName>
</protein>
<keyword evidence="1" id="KW-0472">Membrane</keyword>
<dbReference type="Pfam" id="PF13188">
    <property type="entry name" value="PAS_8"/>
    <property type="match status" value="1"/>
</dbReference>